<evidence type="ECO:0000313" key="8">
    <source>
        <dbReference type="Proteomes" id="UP001318860"/>
    </source>
</evidence>
<feature type="domain" description="CCHC-type" evidence="6">
    <location>
        <begin position="131"/>
        <end position="146"/>
    </location>
</feature>
<organism evidence="7 8">
    <name type="scientific">Rehmannia glutinosa</name>
    <name type="common">Chinese foxglove</name>
    <dbReference type="NCBI Taxonomy" id="99300"/>
    <lineage>
        <taxon>Eukaryota</taxon>
        <taxon>Viridiplantae</taxon>
        <taxon>Streptophyta</taxon>
        <taxon>Embryophyta</taxon>
        <taxon>Tracheophyta</taxon>
        <taxon>Spermatophyta</taxon>
        <taxon>Magnoliopsida</taxon>
        <taxon>eudicotyledons</taxon>
        <taxon>Gunneridae</taxon>
        <taxon>Pentapetalae</taxon>
        <taxon>asterids</taxon>
        <taxon>lamiids</taxon>
        <taxon>Lamiales</taxon>
        <taxon>Orobanchaceae</taxon>
        <taxon>Rehmannieae</taxon>
        <taxon>Rehmannia</taxon>
    </lineage>
</organism>
<feature type="domain" description="CCHC-type" evidence="6">
    <location>
        <begin position="195"/>
        <end position="210"/>
    </location>
</feature>
<dbReference type="SUPFAM" id="SSF57756">
    <property type="entry name" value="Retrovirus zinc finger-like domains"/>
    <property type="match status" value="3"/>
</dbReference>
<feature type="domain" description="CCHC-type" evidence="6">
    <location>
        <begin position="176"/>
        <end position="191"/>
    </location>
</feature>
<comment type="caution">
    <text evidence="7">The sequence shown here is derived from an EMBL/GenBank/DDBJ whole genome shotgun (WGS) entry which is preliminary data.</text>
</comment>
<dbReference type="PROSITE" id="PS50158">
    <property type="entry name" value="ZF_CCHC"/>
    <property type="match status" value="7"/>
</dbReference>
<gene>
    <name evidence="7" type="ORF">DH2020_047382</name>
</gene>
<evidence type="ECO:0000256" key="4">
    <source>
        <dbReference type="ARBA" id="ARBA00022833"/>
    </source>
</evidence>
<sequence>MVLLIRGRDVGVSGYFDFKFSPNHHFSLQNLLEKDERKPEPCAALTFQAFLILKAGSNEWLHCFQSGTLQNNLCNNCKRPGHFARECPNVAVCNNCGLPGHIASECTSKALCWNCREPGHTASNCPNEGLCHSCGKSGHRARDCPNAELSPGDLRLCNNCLKPGHLAAECTNGMACKNCRKTGHIARDCQNDPVCNSCNISGHVARQCPKGDFLGERGQGGGTRYGGGYRDMVCGTVTSLVT</sequence>
<dbReference type="PANTHER" id="PTHR47103">
    <property type="entry name" value="DNA-BINDING PROTEIN"/>
    <property type="match status" value="1"/>
</dbReference>
<reference evidence="7 8" key="1">
    <citation type="journal article" date="2021" name="Comput. Struct. Biotechnol. J.">
        <title>De novo genome assembly of the potent medicinal plant Rehmannia glutinosa using nanopore technology.</title>
        <authorList>
            <person name="Ma L."/>
            <person name="Dong C."/>
            <person name="Song C."/>
            <person name="Wang X."/>
            <person name="Zheng X."/>
            <person name="Niu Y."/>
            <person name="Chen S."/>
            <person name="Feng W."/>
        </authorList>
    </citation>
    <scope>NUCLEOTIDE SEQUENCE [LARGE SCALE GENOMIC DNA]</scope>
    <source>
        <strain evidence="7">DH-2019</strain>
    </source>
</reference>
<name>A0ABR0U989_REHGL</name>
<evidence type="ECO:0000256" key="5">
    <source>
        <dbReference type="PROSITE-ProRule" id="PRU00047"/>
    </source>
</evidence>
<dbReference type="InterPro" id="IPR001878">
    <property type="entry name" value="Znf_CCHC"/>
</dbReference>
<dbReference type="EMBL" id="JABTTQ020003284">
    <property type="protein sequence ID" value="KAK6118876.1"/>
    <property type="molecule type" value="Genomic_DNA"/>
</dbReference>
<accession>A0ABR0U989</accession>
<keyword evidence="1" id="KW-0479">Metal-binding</keyword>
<evidence type="ECO:0000256" key="1">
    <source>
        <dbReference type="ARBA" id="ARBA00022723"/>
    </source>
</evidence>
<keyword evidence="4" id="KW-0862">Zinc</keyword>
<keyword evidence="2" id="KW-0677">Repeat</keyword>
<evidence type="ECO:0000313" key="7">
    <source>
        <dbReference type="EMBL" id="KAK6118876.1"/>
    </source>
</evidence>
<dbReference type="SMART" id="SM00343">
    <property type="entry name" value="ZnF_C2HC"/>
    <property type="match status" value="7"/>
</dbReference>
<feature type="domain" description="CCHC-type" evidence="6">
    <location>
        <begin position="112"/>
        <end position="127"/>
    </location>
</feature>
<dbReference type="Proteomes" id="UP001318860">
    <property type="component" value="Unassembled WGS sequence"/>
</dbReference>
<dbReference type="PANTHER" id="PTHR47103:SF8">
    <property type="entry name" value="DNA-BINDING PROTEIN"/>
    <property type="match status" value="1"/>
</dbReference>
<feature type="domain" description="CCHC-type" evidence="6">
    <location>
        <begin position="74"/>
        <end position="89"/>
    </location>
</feature>
<protein>
    <recommendedName>
        <fullName evidence="6">CCHC-type domain-containing protein</fullName>
    </recommendedName>
</protein>
<dbReference type="Gene3D" id="4.10.60.10">
    <property type="entry name" value="Zinc finger, CCHC-type"/>
    <property type="match status" value="4"/>
</dbReference>
<evidence type="ECO:0000256" key="3">
    <source>
        <dbReference type="ARBA" id="ARBA00022771"/>
    </source>
</evidence>
<feature type="domain" description="CCHC-type" evidence="6">
    <location>
        <begin position="157"/>
        <end position="172"/>
    </location>
</feature>
<dbReference type="Pfam" id="PF00098">
    <property type="entry name" value="zf-CCHC"/>
    <property type="match status" value="7"/>
</dbReference>
<dbReference type="InterPro" id="IPR036875">
    <property type="entry name" value="Znf_CCHC_sf"/>
</dbReference>
<keyword evidence="8" id="KW-1185">Reference proteome</keyword>
<keyword evidence="3 5" id="KW-0863">Zinc-finger</keyword>
<evidence type="ECO:0000256" key="2">
    <source>
        <dbReference type="ARBA" id="ARBA00022737"/>
    </source>
</evidence>
<feature type="domain" description="CCHC-type" evidence="6">
    <location>
        <begin position="93"/>
        <end position="108"/>
    </location>
</feature>
<proteinExistence type="predicted"/>
<evidence type="ECO:0000259" key="6">
    <source>
        <dbReference type="PROSITE" id="PS50158"/>
    </source>
</evidence>